<dbReference type="Proteomes" id="UP000199069">
    <property type="component" value="Unassembled WGS sequence"/>
</dbReference>
<evidence type="ECO:0000313" key="3">
    <source>
        <dbReference type="EMBL" id="CTR05200.1"/>
    </source>
</evidence>
<accession>A0A0K3C9J2</accession>
<feature type="coiled-coil region" evidence="1">
    <location>
        <begin position="184"/>
        <end position="211"/>
    </location>
</feature>
<evidence type="ECO:0000256" key="1">
    <source>
        <dbReference type="SAM" id="Coils"/>
    </source>
</evidence>
<evidence type="ECO:0000313" key="5">
    <source>
        <dbReference type="Proteomes" id="UP000199069"/>
    </source>
</evidence>
<feature type="compositionally biased region" description="Polar residues" evidence="2">
    <location>
        <begin position="1"/>
        <end position="15"/>
    </location>
</feature>
<protein>
    <submittedName>
        <fullName evidence="3 4">A-agglutinin anchorage subunit</fullName>
    </submittedName>
</protein>
<evidence type="ECO:0000256" key="2">
    <source>
        <dbReference type="SAM" id="MobiDB-lite"/>
    </source>
</evidence>
<keyword evidence="1" id="KW-0175">Coiled coil</keyword>
<dbReference type="Proteomes" id="UP000239560">
    <property type="component" value="Unassembled WGS sequence"/>
</dbReference>
<evidence type="ECO:0000313" key="6">
    <source>
        <dbReference type="Proteomes" id="UP000239560"/>
    </source>
</evidence>
<keyword evidence="5" id="KW-1185">Reference proteome</keyword>
<dbReference type="EMBL" id="CWKI01000002">
    <property type="protein sequence ID" value="CTR05200.1"/>
    <property type="molecule type" value="Genomic_DNA"/>
</dbReference>
<dbReference type="OMA" id="DTHHIHH"/>
<dbReference type="OrthoDB" id="2521887at2759"/>
<proteinExistence type="predicted"/>
<sequence length="236" mass="26605">MSSLDNHTALTSPAQTDREDAFDAEMIRREHDEGEEADFDALEAILCEMDKLKRDMLVAMYRAVTGAEDERLKKLAAMAQAAHDKEDEREAVKSTFTAFGEGLLKLVTPFFALPGFPRFVTMPSPETDAIHINSVDRFDFHALAAETFAKADLDLDELEAALEGVHDFFDRLTACIVVTAQTVSDTHQKDLDEALDKVARQENKLESERRYRAEFFERLGFASQVVVERERELASP</sequence>
<reference evidence="3 5" key="1">
    <citation type="submission" date="2015-07" db="EMBL/GenBank/DDBJ databases">
        <authorList>
            <person name="Cajimat M.N.B."/>
            <person name="Milazzo M.L."/>
            <person name="Fulhorst C.F."/>
        </authorList>
    </citation>
    <scope>NUCLEOTIDE SEQUENCE [LARGE SCALE GENOMIC DNA]</scope>
    <source>
        <strain evidence="3">Single colony</strain>
    </source>
</reference>
<dbReference type="AlphaFoldDB" id="A0A0K3C9J2"/>
<feature type="region of interest" description="Disordered" evidence="2">
    <location>
        <begin position="1"/>
        <end position="21"/>
    </location>
</feature>
<dbReference type="EMBL" id="LCTV02000002">
    <property type="protein sequence ID" value="PRQ76747.1"/>
    <property type="molecule type" value="Genomic_DNA"/>
</dbReference>
<reference evidence="4 6" key="2">
    <citation type="journal article" date="2018" name="Elife">
        <title>Functional genomics of lipid metabolism in the oleaginous yeast Rhodosporidium toruloides.</title>
        <authorList>
            <person name="Coradetti S.T."/>
            <person name="Pinel D."/>
            <person name="Geiselman G."/>
            <person name="Ito M."/>
            <person name="Mondo S."/>
            <person name="Reilly M.C."/>
            <person name="Cheng Y.F."/>
            <person name="Bauer S."/>
            <person name="Grigoriev I."/>
            <person name="Gladden J.M."/>
            <person name="Simmons B.A."/>
            <person name="Brem R."/>
            <person name="Arkin A.P."/>
            <person name="Skerker J.M."/>
        </authorList>
    </citation>
    <scope>NUCLEOTIDE SEQUENCE [LARGE SCALE GENOMIC DNA]</scope>
    <source>
        <strain evidence="4 6">NBRC 0880</strain>
    </source>
</reference>
<evidence type="ECO:0000313" key="4">
    <source>
        <dbReference type="EMBL" id="PRQ76747.1"/>
    </source>
</evidence>
<gene>
    <name evidence="3" type="primary">FGENESH: predicted gene_2.230</name>
    <name evidence="4" type="ORF">AAT19DRAFT_12165</name>
    <name evidence="3" type="ORF">BN2166_0010610</name>
</gene>
<name>A0A0K3C9J2_RHOTO</name>
<organism evidence="3 5">
    <name type="scientific">Rhodotorula toruloides</name>
    <name type="common">Yeast</name>
    <name type="synonym">Rhodosporidium toruloides</name>
    <dbReference type="NCBI Taxonomy" id="5286"/>
    <lineage>
        <taxon>Eukaryota</taxon>
        <taxon>Fungi</taxon>
        <taxon>Dikarya</taxon>
        <taxon>Basidiomycota</taxon>
        <taxon>Pucciniomycotina</taxon>
        <taxon>Microbotryomycetes</taxon>
        <taxon>Sporidiobolales</taxon>
        <taxon>Sporidiobolaceae</taxon>
        <taxon>Rhodotorula</taxon>
    </lineage>
</organism>